<proteinExistence type="inferred from homology"/>
<evidence type="ECO:0000313" key="3">
    <source>
        <dbReference type="Proteomes" id="UP000806285"/>
    </source>
</evidence>
<dbReference type="CDD" id="cd06558">
    <property type="entry name" value="crotonase-like"/>
    <property type="match status" value="1"/>
</dbReference>
<dbReference type="Pfam" id="PF00378">
    <property type="entry name" value="ECH_1"/>
    <property type="match status" value="1"/>
</dbReference>
<dbReference type="Gene3D" id="3.90.226.10">
    <property type="entry name" value="2-enoyl-CoA Hydratase, Chain A, domain 1"/>
    <property type="match status" value="1"/>
</dbReference>
<dbReference type="InterPro" id="IPR029045">
    <property type="entry name" value="ClpP/crotonase-like_dom_sf"/>
</dbReference>
<dbReference type="InterPro" id="IPR001753">
    <property type="entry name" value="Enoyl-CoA_hydra/iso"/>
</dbReference>
<accession>A0ABR9S190</accession>
<dbReference type="EMBL" id="JADDIV010000002">
    <property type="protein sequence ID" value="MBE7367273.1"/>
    <property type="molecule type" value="Genomic_DNA"/>
</dbReference>
<dbReference type="PANTHER" id="PTHR43802">
    <property type="entry name" value="ENOYL-COA HYDRATASE"/>
    <property type="match status" value="1"/>
</dbReference>
<dbReference type="InterPro" id="IPR014748">
    <property type="entry name" value="Enoyl-CoA_hydra_C"/>
</dbReference>
<dbReference type="PANTHER" id="PTHR43802:SF1">
    <property type="entry name" value="IP11341P-RELATED"/>
    <property type="match status" value="1"/>
</dbReference>
<evidence type="ECO:0000313" key="2">
    <source>
        <dbReference type="EMBL" id="MBE7367273.1"/>
    </source>
</evidence>
<gene>
    <name evidence="2" type="ORF">IM787_06840</name>
</gene>
<dbReference type="Gene3D" id="1.10.12.10">
    <property type="entry name" value="Lyase 2-enoyl-coa Hydratase, Chain A, domain 2"/>
    <property type="match status" value="1"/>
</dbReference>
<name>A0ABR9S190_9BURK</name>
<protein>
    <submittedName>
        <fullName evidence="2">Crotonase/enoyl-CoA hydratase family protein</fullName>
    </submittedName>
</protein>
<dbReference type="NCBIfam" id="NF005126">
    <property type="entry name" value="PRK06563.1"/>
    <property type="match status" value="1"/>
</dbReference>
<organism evidence="2 3">
    <name type="scientific">Ramlibacter pallidus</name>
    <dbReference type="NCBI Taxonomy" id="2780087"/>
    <lineage>
        <taxon>Bacteria</taxon>
        <taxon>Pseudomonadati</taxon>
        <taxon>Pseudomonadota</taxon>
        <taxon>Betaproteobacteria</taxon>
        <taxon>Burkholderiales</taxon>
        <taxon>Comamonadaceae</taxon>
        <taxon>Ramlibacter</taxon>
    </lineage>
</organism>
<reference evidence="2 3" key="1">
    <citation type="submission" date="2020-10" db="EMBL/GenBank/DDBJ databases">
        <title>Ramlibacter sp. HM2 16S ribosomal RNA gene Genome sequencing and assembly.</title>
        <authorList>
            <person name="Kang M."/>
        </authorList>
    </citation>
    <scope>NUCLEOTIDE SEQUENCE [LARGE SCALE GENOMIC DNA]</scope>
    <source>
        <strain evidence="2 3">HM2</strain>
    </source>
</reference>
<dbReference type="SUPFAM" id="SSF52096">
    <property type="entry name" value="ClpP/crotonase"/>
    <property type="match status" value="1"/>
</dbReference>
<comment type="similarity">
    <text evidence="1">Belongs to the enoyl-CoA hydratase/isomerase family.</text>
</comment>
<keyword evidence="3" id="KW-1185">Reference proteome</keyword>
<dbReference type="Proteomes" id="UP000806285">
    <property type="component" value="Unassembled WGS sequence"/>
</dbReference>
<comment type="caution">
    <text evidence="2">The sequence shown here is derived from an EMBL/GenBank/DDBJ whole genome shotgun (WGS) entry which is preliminary data.</text>
</comment>
<sequence>MTLMENASPPAEGTIRTERRGPLLLVGIDRPAKRNGFTPRMFRELAQAYTLLDDDAELRAGVLHALGDHFTAGLDLPSIAPFMQKGEKLWPAGLVEPLDLGSPGYRRRTKPMVVAVQGITFTLGIELMLAADIVVAADDCRFSQLEVKRGIMATGGATLRMAERAGVGNALLHLLTGDEFGAAEALRLNFVQKVVPAGRQLEEAIRIAEAVAAQAPLAVVATRANARKAVEDGPLAAMAEFVTVQQRLSRSEDAAEGVRSFIEKRAARFSGR</sequence>
<evidence type="ECO:0000256" key="1">
    <source>
        <dbReference type="ARBA" id="ARBA00005254"/>
    </source>
</evidence>